<dbReference type="EMBL" id="LVVY01000091">
    <property type="protein sequence ID" value="OAM76706.1"/>
    <property type="molecule type" value="Genomic_DNA"/>
</dbReference>
<comment type="caution">
    <text evidence="1">The sequence shown here is derived from an EMBL/GenBank/DDBJ whole genome shotgun (WGS) entry which is preliminary data.</text>
</comment>
<reference evidence="1 2" key="1">
    <citation type="submission" date="2016-03" db="EMBL/GenBank/DDBJ databases">
        <title>Genome sequencing of Devosia sp. S37.</title>
        <authorList>
            <person name="Mohd Nor M."/>
        </authorList>
    </citation>
    <scope>NUCLEOTIDE SEQUENCE [LARGE SCALE GENOMIC DNA]</scope>
    <source>
        <strain evidence="1 2">S37</strain>
    </source>
</reference>
<protein>
    <submittedName>
        <fullName evidence="1">Uncharacterized protein</fullName>
    </submittedName>
</protein>
<dbReference type="Proteomes" id="UP000078389">
    <property type="component" value="Unassembled WGS sequence"/>
</dbReference>
<evidence type="ECO:0000313" key="2">
    <source>
        <dbReference type="Proteomes" id="UP000078389"/>
    </source>
</evidence>
<accession>A0A178HXG4</accession>
<evidence type="ECO:0000313" key="1">
    <source>
        <dbReference type="EMBL" id="OAM76706.1"/>
    </source>
</evidence>
<gene>
    <name evidence="1" type="ORF">A3840_12205</name>
</gene>
<keyword evidence="2" id="KW-1185">Reference proteome</keyword>
<proteinExistence type="predicted"/>
<organism evidence="1 2">
    <name type="scientific">Devosia elaeis</name>
    <dbReference type="NCBI Taxonomy" id="1770058"/>
    <lineage>
        <taxon>Bacteria</taxon>
        <taxon>Pseudomonadati</taxon>
        <taxon>Pseudomonadota</taxon>
        <taxon>Alphaproteobacteria</taxon>
        <taxon>Hyphomicrobiales</taxon>
        <taxon>Devosiaceae</taxon>
        <taxon>Devosia</taxon>
    </lineage>
</organism>
<name>A0A178HXG4_9HYPH</name>
<dbReference type="RefSeq" id="WP_067456962.1">
    <property type="nucleotide sequence ID" value="NZ_LVVY01000091.1"/>
</dbReference>
<dbReference type="AlphaFoldDB" id="A0A178HXG4"/>
<sequence length="97" mass="10307">MFLLRSAFWLTIAFLVIRPGMDVQESAAALSSEAMARGSQFVAQQIDAIECDNLTCIGGKAVVSAALQSSLPAVHPMQMLAADNPVPLPRPRPDRAG</sequence>